<evidence type="ECO:0000256" key="1">
    <source>
        <dbReference type="SAM" id="MobiDB-lite"/>
    </source>
</evidence>
<sequence>MIRIATLLLLLLFWCGSAFAVVYQCRTRENNLFLTNNRNKFPPGCVQVGEPIGEAPAPSPPDSGPPALQRREPETIDPRRASPPPRSRAPLEVPEETTPEGALHEGSAPGVSPETGPEAARPESPDEQPPLQEGQAEEGTDEGADPPGQPEETPDTEGPAAGGEVPAAEAGAAGEGEGER</sequence>
<feature type="chain" id="PRO_5005792221" description="DUF4124 domain-containing protein" evidence="2">
    <location>
        <begin position="21"/>
        <end position="180"/>
    </location>
</feature>
<evidence type="ECO:0000313" key="3">
    <source>
        <dbReference type="EMBL" id="ALC15930.1"/>
    </source>
</evidence>
<gene>
    <name evidence="3" type="ORF">DSOUD_1148</name>
</gene>
<keyword evidence="4" id="KW-1185">Reference proteome</keyword>
<feature type="region of interest" description="Disordered" evidence="1">
    <location>
        <begin position="38"/>
        <end position="180"/>
    </location>
</feature>
<evidence type="ECO:0008006" key="5">
    <source>
        <dbReference type="Google" id="ProtNLM"/>
    </source>
</evidence>
<evidence type="ECO:0000313" key="4">
    <source>
        <dbReference type="Proteomes" id="UP000057158"/>
    </source>
</evidence>
<feature type="compositionally biased region" description="Basic and acidic residues" evidence="1">
    <location>
        <begin position="69"/>
        <end position="80"/>
    </location>
</feature>
<feature type="compositionally biased region" description="Acidic residues" evidence="1">
    <location>
        <begin position="135"/>
        <end position="144"/>
    </location>
</feature>
<feature type="compositionally biased region" description="Low complexity" evidence="1">
    <location>
        <begin position="157"/>
        <end position="172"/>
    </location>
</feature>
<evidence type="ECO:0000256" key="2">
    <source>
        <dbReference type="SAM" id="SignalP"/>
    </source>
</evidence>
<dbReference type="AlphaFoldDB" id="A0A0M4D8C3"/>
<organism evidence="3 4">
    <name type="scientific">Desulfuromonas soudanensis</name>
    <dbReference type="NCBI Taxonomy" id="1603606"/>
    <lineage>
        <taxon>Bacteria</taxon>
        <taxon>Pseudomonadati</taxon>
        <taxon>Thermodesulfobacteriota</taxon>
        <taxon>Desulfuromonadia</taxon>
        <taxon>Desulfuromonadales</taxon>
        <taxon>Desulfuromonadaceae</taxon>
        <taxon>Desulfuromonas</taxon>
    </lineage>
</organism>
<proteinExistence type="predicted"/>
<dbReference type="PATRIC" id="fig|1603606.3.peg.1255"/>
<dbReference type="Proteomes" id="UP000057158">
    <property type="component" value="Chromosome"/>
</dbReference>
<name>A0A0M4D8C3_9BACT</name>
<dbReference type="EMBL" id="CP010802">
    <property type="protein sequence ID" value="ALC15930.1"/>
    <property type="molecule type" value="Genomic_DNA"/>
</dbReference>
<dbReference type="KEGG" id="des:DSOUD_1148"/>
<dbReference type="RefSeq" id="WP_053550087.1">
    <property type="nucleotide sequence ID" value="NZ_CP010802.1"/>
</dbReference>
<keyword evidence="2" id="KW-0732">Signal</keyword>
<feature type="signal peptide" evidence="2">
    <location>
        <begin position="1"/>
        <end position="20"/>
    </location>
</feature>
<dbReference type="STRING" id="1603606.DSOUD_1148"/>
<protein>
    <recommendedName>
        <fullName evidence="5">DUF4124 domain-containing protein</fullName>
    </recommendedName>
</protein>
<reference evidence="3 4" key="1">
    <citation type="submission" date="2015-07" db="EMBL/GenBank/DDBJ databases">
        <title>Isolation and Genomic Characterization of a Novel Halophilic Metal-Reducing Deltaproteobacterium from the Deep Subsurface.</title>
        <authorList>
            <person name="Badalamenti J.P."/>
            <person name="Summers Z.M."/>
            <person name="Gralnick J.A."/>
            <person name="Bond D.R."/>
        </authorList>
    </citation>
    <scope>NUCLEOTIDE SEQUENCE [LARGE SCALE GENOMIC DNA]</scope>
    <source>
        <strain evidence="3 4">WTL</strain>
    </source>
</reference>
<accession>A0A0M4D8C3</accession>